<reference evidence="2 3" key="1">
    <citation type="submission" date="2024-06" db="EMBL/GenBank/DDBJ databases">
        <title>The Natural Products Discovery Center: Release of the First 8490 Sequenced Strains for Exploring Actinobacteria Biosynthetic Diversity.</title>
        <authorList>
            <person name="Kalkreuter E."/>
            <person name="Kautsar S.A."/>
            <person name="Yang D."/>
            <person name="Bader C.D."/>
            <person name="Teijaro C.N."/>
            <person name="Fluegel L."/>
            <person name="Davis C.M."/>
            <person name="Simpson J.R."/>
            <person name="Lauterbach L."/>
            <person name="Steele A.D."/>
            <person name="Gui C."/>
            <person name="Meng S."/>
            <person name="Li G."/>
            <person name="Viehrig K."/>
            <person name="Ye F."/>
            <person name="Su P."/>
            <person name="Kiefer A.F."/>
            <person name="Nichols A."/>
            <person name="Cepeda A.J."/>
            <person name="Yan W."/>
            <person name="Fan B."/>
            <person name="Jiang Y."/>
            <person name="Adhikari A."/>
            <person name="Zheng C.-J."/>
            <person name="Schuster L."/>
            <person name="Cowan T.M."/>
            <person name="Smanski M.J."/>
            <person name="Chevrette M.G."/>
            <person name="De Carvalho L.P.S."/>
            <person name="Shen B."/>
        </authorList>
    </citation>
    <scope>NUCLEOTIDE SEQUENCE [LARGE SCALE GENOMIC DNA]</scope>
    <source>
        <strain evidence="2 3">NPDC048946</strain>
    </source>
</reference>
<dbReference type="PANTHER" id="PTHR38011">
    <property type="entry name" value="DIHYDROFOLATE REDUCTASE FAMILY PROTEIN (AFU_ORTHOLOGUE AFUA_8G06820)"/>
    <property type="match status" value="1"/>
</dbReference>
<keyword evidence="3" id="KW-1185">Reference proteome</keyword>
<feature type="domain" description="Bacterial bifunctional deaminase-reductase C-terminal" evidence="1">
    <location>
        <begin position="6"/>
        <end position="173"/>
    </location>
</feature>
<dbReference type="Proteomes" id="UP001551482">
    <property type="component" value="Unassembled WGS sequence"/>
</dbReference>
<dbReference type="InterPro" id="IPR002734">
    <property type="entry name" value="RibDG_C"/>
</dbReference>
<dbReference type="SUPFAM" id="SSF53597">
    <property type="entry name" value="Dihydrofolate reductase-like"/>
    <property type="match status" value="1"/>
</dbReference>
<dbReference type="PANTHER" id="PTHR38011:SF11">
    <property type="entry name" value="2,5-DIAMINO-6-RIBOSYLAMINO-4(3H)-PYRIMIDINONE 5'-PHOSPHATE REDUCTASE"/>
    <property type="match status" value="1"/>
</dbReference>
<evidence type="ECO:0000313" key="3">
    <source>
        <dbReference type="Proteomes" id="UP001551482"/>
    </source>
</evidence>
<dbReference type="InterPro" id="IPR024072">
    <property type="entry name" value="DHFR-like_dom_sf"/>
</dbReference>
<evidence type="ECO:0000259" key="1">
    <source>
        <dbReference type="Pfam" id="PF01872"/>
    </source>
</evidence>
<proteinExistence type="predicted"/>
<dbReference type="RefSeq" id="WP_358362633.1">
    <property type="nucleotide sequence ID" value="NZ_JBEZFP010000143.1"/>
</dbReference>
<dbReference type="InterPro" id="IPR050765">
    <property type="entry name" value="Riboflavin_Biosynth_HTPR"/>
</dbReference>
<sequence>MRRLIESTYVTLDGVISSPAQWSRPYQDEQYHQYAGDLLGDTDALLLGRQAYEEIASPATDLTALDKGYASRLDGLPKHVVSRTLKHATWNGTLIAGDIAAEVAGLKKRPGQDILKLGTGEIDRVLLADKLVDEYFLWVFPVIAGRGSRLLDGADTAHLTLRGTTRLNSGVVLLTYAPT</sequence>
<comment type="caution">
    <text evidence="2">The sequence shown here is derived from an EMBL/GenBank/DDBJ whole genome shotgun (WGS) entry which is preliminary data.</text>
</comment>
<gene>
    <name evidence="2" type="ORF">AB0C36_35955</name>
</gene>
<dbReference type="Pfam" id="PF01872">
    <property type="entry name" value="RibD_C"/>
    <property type="match status" value="1"/>
</dbReference>
<accession>A0ABV3DT21</accession>
<dbReference type="EMBL" id="JBEZFP010000143">
    <property type="protein sequence ID" value="MEU8138883.1"/>
    <property type="molecule type" value="Genomic_DNA"/>
</dbReference>
<protein>
    <submittedName>
        <fullName evidence="2">Dihydrofolate reductase family protein</fullName>
    </submittedName>
</protein>
<evidence type="ECO:0000313" key="2">
    <source>
        <dbReference type="EMBL" id="MEU8138883.1"/>
    </source>
</evidence>
<dbReference type="Gene3D" id="3.40.430.10">
    <property type="entry name" value="Dihydrofolate Reductase, subunit A"/>
    <property type="match status" value="1"/>
</dbReference>
<organism evidence="2 3">
    <name type="scientific">Streptodolium elevatio</name>
    <dbReference type="NCBI Taxonomy" id="3157996"/>
    <lineage>
        <taxon>Bacteria</taxon>
        <taxon>Bacillati</taxon>
        <taxon>Actinomycetota</taxon>
        <taxon>Actinomycetes</taxon>
        <taxon>Kitasatosporales</taxon>
        <taxon>Streptomycetaceae</taxon>
        <taxon>Streptodolium</taxon>
    </lineage>
</organism>
<name>A0ABV3DT21_9ACTN</name>